<sequence>MTERDKSRYTEGSVIIRESAVSRAISRNTKLPHGECPSRPPDLLNIKRETPLAGYAECTCLRLARFGGERAALSGLRHVQY</sequence>
<accession>A0A4C1UEA0</accession>
<reference evidence="1 2" key="1">
    <citation type="journal article" date="2019" name="Commun. Biol.">
        <title>The bagworm genome reveals a unique fibroin gene that provides high tensile strength.</title>
        <authorList>
            <person name="Kono N."/>
            <person name="Nakamura H."/>
            <person name="Ohtoshi R."/>
            <person name="Tomita M."/>
            <person name="Numata K."/>
            <person name="Arakawa K."/>
        </authorList>
    </citation>
    <scope>NUCLEOTIDE SEQUENCE [LARGE SCALE GENOMIC DNA]</scope>
</reference>
<name>A0A4C1UEA0_EUMVA</name>
<dbReference type="AlphaFoldDB" id="A0A4C1UEA0"/>
<keyword evidence="2" id="KW-1185">Reference proteome</keyword>
<proteinExistence type="predicted"/>
<dbReference type="EMBL" id="BGZK01000165">
    <property type="protein sequence ID" value="GBP24781.1"/>
    <property type="molecule type" value="Genomic_DNA"/>
</dbReference>
<evidence type="ECO:0000313" key="2">
    <source>
        <dbReference type="Proteomes" id="UP000299102"/>
    </source>
</evidence>
<gene>
    <name evidence="1" type="ORF">EVAR_79628_1</name>
</gene>
<evidence type="ECO:0000313" key="1">
    <source>
        <dbReference type="EMBL" id="GBP24781.1"/>
    </source>
</evidence>
<organism evidence="1 2">
    <name type="scientific">Eumeta variegata</name>
    <name type="common">Bagworm moth</name>
    <name type="synonym">Eumeta japonica</name>
    <dbReference type="NCBI Taxonomy" id="151549"/>
    <lineage>
        <taxon>Eukaryota</taxon>
        <taxon>Metazoa</taxon>
        <taxon>Ecdysozoa</taxon>
        <taxon>Arthropoda</taxon>
        <taxon>Hexapoda</taxon>
        <taxon>Insecta</taxon>
        <taxon>Pterygota</taxon>
        <taxon>Neoptera</taxon>
        <taxon>Endopterygota</taxon>
        <taxon>Lepidoptera</taxon>
        <taxon>Glossata</taxon>
        <taxon>Ditrysia</taxon>
        <taxon>Tineoidea</taxon>
        <taxon>Psychidae</taxon>
        <taxon>Oiketicinae</taxon>
        <taxon>Eumeta</taxon>
    </lineage>
</organism>
<comment type="caution">
    <text evidence="1">The sequence shown here is derived from an EMBL/GenBank/DDBJ whole genome shotgun (WGS) entry which is preliminary data.</text>
</comment>
<protein>
    <submittedName>
        <fullName evidence="1">Uncharacterized protein</fullName>
    </submittedName>
</protein>
<dbReference type="Proteomes" id="UP000299102">
    <property type="component" value="Unassembled WGS sequence"/>
</dbReference>